<dbReference type="GO" id="GO:0003678">
    <property type="term" value="F:DNA helicase activity"/>
    <property type="evidence" value="ECO:0007669"/>
    <property type="project" value="UniProtKB-ARBA"/>
</dbReference>
<dbReference type="GO" id="GO:0005524">
    <property type="term" value="F:ATP binding"/>
    <property type="evidence" value="ECO:0007669"/>
    <property type="project" value="UniProtKB-KW"/>
</dbReference>
<dbReference type="Gene3D" id="3.40.50.300">
    <property type="entry name" value="P-loop containing nucleotide triphosphate hydrolases"/>
    <property type="match status" value="1"/>
</dbReference>
<evidence type="ECO:0000313" key="3">
    <source>
        <dbReference type="EMBL" id="KKM26836.1"/>
    </source>
</evidence>
<dbReference type="Gene3D" id="2.30.30.940">
    <property type="match status" value="1"/>
</dbReference>
<name>A0A0F9IGX2_9ZZZZ</name>
<evidence type="ECO:0000256" key="1">
    <source>
        <dbReference type="ARBA" id="ARBA00022741"/>
    </source>
</evidence>
<dbReference type="CDD" id="cd17933">
    <property type="entry name" value="DEXSc_RecD-like"/>
    <property type="match status" value="1"/>
</dbReference>
<dbReference type="PANTHER" id="PTHR43788:SF6">
    <property type="entry name" value="DNA HELICASE B"/>
    <property type="match status" value="1"/>
</dbReference>
<reference evidence="3" key="1">
    <citation type="journal article" date="2015" name="Nature">
        <title>Complex archaea that bridge the gap between prokaryotes and eukaryotes.</title>
        <authorList>
            <person name="Spang A."/>
            <person name="Saw J.H."/>
            <person name="Jorgensen S.L."/>
            <person name="Zaremba-Niedzwiedzka K."/>
            <person name="Martijn J."/>
            <person name="Lind A.E."/>
            <person name="van Eijk R."/>
            <person name="Schleper C."/>
            <person name="Guy L."/>
            <person name="Ettema T.J."/>
        </authorList>
    </citation>
    <scope>NUCLEOTIDE SEQUENCE</scope>
</reference>
<dbReference type="Pfam" id="PF13604">
    <property type="entry name" value="AAA_30"/>
    <property type="match status" value="1"/>
</dbReference>
<keyword evidence="1" id="KW-0547">Nucleotide-binding</keyword>
<organism evidence="3">
    <name type="scientific">marine sediment metagenome</name>
    <dbReference type="NCBI Taxonomy" id="412755"/>
    <lineage>
        <taxon>unclassified sequences</taxon>
        <taxon>metagenomes</taxon>
        <taxon>ecological metagenomes</taxon>
    </lineage>
</organism>
<protein>
    <submittedName>
        <fullName evidence="3">Uncharacterized protein</fullName>
    </submittedName>
</protein>
<keyword evidence="2" id="KW-0067">ATP-binding</keyword>
<gene>
    <name evidence="3" type="ORF">LCGC14_1580710</name>
</gene>
<dbReference type="PANTHER" id="PTHR43788">
    <property type="entry name" value="DNA2/NAM7 HELICASE FAMILY MEMBER"/>
    <property type="match status" value="1"/>
</dbReference>
<dbReference type="SUPFAM" id="SSF52540">
    <property type="entry name" value="P-loop containing nucleoside triphosphate hydrolases"/>
    <property type="match status" value="1"/>
</dbReference>
<feature type="non-terminal residue" evidence="3">
    <location>
        <position position="1"/>
    </location>
</feature>
<proteinExistence type="predicted"/>
<accession>A0A0F9IGX2</accession>
<comment type="caution">
    <text evidence="3">The sequence shown here is derived from an EMBL/GenBank/DDBJ whole genome shotgun (WGS) entry which is preliminary data.</text>
</comment>
<dbReference type="InterPro" id="IPR027417">
    <property type="entry name" value="P-loop_NTPase"/>
</dbReference>
<dbReference type="AlphaFoldDB" id="A0A0F9IGX2"/>
<dbReference type="EMBL" id="LAZR01012439">
    <property type="protein sequence ID" value="KKM26836.1"/>
    <property type="molecule type" value="Genomic_DNA"/>
</dbReference>
<sequence>AEVCAREAKTIHRLLEPVSSNKDGKLTFRFNRHEGNQLEYDLVIVDEVSMVDTPLMASLFRAIGPKTSVVLVGDHNQLPPVGPGAVLRDLVFDPVCPVTVLTEVVRQAGELERNTSAILDGVALQTASRVSNNVELHPWYVIPVQNDQLPAFLVQAMRDLIPHRTIGECGIDPLWDIQILTPQHNGETGTKALNRALQELRQQQLGNPPPPAPKKPTDASRPLVGDKVIWTKNDYDLDLMNGTIGLVLAKRGSAETPYRQLSTACEHCDPPWA</sequence>
<evidence type="ECO:0000256" key="2">
    <source>
        <dbReference type="ARBA" id="ARBA00022840"/>
    </source>
</evidence>
<dbReference type="InterPro" id="IPR050534">
    <property type="entry name" value="Coronavir_polyprotein_1ab"/>
</dbReference>